<evidence type="ECO:0000313" key="3">
    <source>
        <dbReference type="Proteomes" id="UP000199645"/>
    </source>
</evidence>
<proteinExistence type="predicted"/>
<dbReference type="Proteomes" id="UP000199645">
    <property type="component" value="Unassembled WGS sequence"/>
</dbReference>
<organism evidence="2 3">
    <name type="scientific">Actinoplanes philippinensis</name>
    <dbReference type="NCBI Taxonomy" id="35752"/>
    <lineage>
        <taxon>Bacteria</taxon>
        <taxon>Bacillati</taxon>
        <taxon>Actinomycetota</taxon>
        <taxon>Actinomycetes</taxon>
        <taxon>Micromonosporales</taxon>
        <taxon>Micromonosporaceae</taxon>
        <taxon>Actinoplanes</taxon>
    </lineage>
</organism>
<gene>
    <name evidence="2" type="ORF">SAMN05421541_10241</name>
</gene>
<evidence type="ECO:0000259" key="1">
    <source>
        <dbReference type="Pfam" id="PF07811"/>
    </source>
</evidence>
<protein>
    <submittedName>
        <fullName evidence="2">TadE-like protein</fullName>
    </submittedName>
</protein>
<dbReference type="Pfam" id="PF07811">
    <property type="entry name" value="TadE"/>
    <property type="match status" value="1"/>
</dbReference>
<accession>A0A1I2B065</accession>
<dbReference type="OrthoDB" id="5190946at2"/>
<reference evidence="2 3" key="1">
    <citation type="submission" date="2016-10" db="EMBL/GenBank/DDBJ databases">
        <authorList>
            <person name="de Groot N.N."/>
        </authorList>
    </citation>
    <scope>NUCLEOTIDE SEQUENCE [LARGE SCALE GENOMIC DNA]</scope>
    <source>
        <strain evidence="2 3">DSM 43019</strain>
    </source>
</reference>
<evidence type="ECO:0000313" key="2">
    <source>
        <dbReference type="EMBL" id="SFE49562.1"/>
    </source>
</evidence>
<dbReference type="EMBL" id="FONV01000002">
    <property type="protein sequence ID" value="SFE49562.1"/>
    <property type="molecule type" value="Genomic_DNA"/>
</dbReference>
<dbReference type="AlphaFoldDB" id="A0A1I2B065"/>
<sequence>MAIVLPVLLLILFGIIDMGRLLQQHIQLTAAAREGARVGALNGTVTDVKAKITSIVGAGVPLTYPAPGGVTVCAAASLAGSDASVTVQRTFQAATPLLAWISRTTPITISAKGVMSCLG</sequence>
<feature type="domain" description="TadE-like" evidence="1">
    <location>
        <begin position="1"/>
        <end position="37"/>
    </location>
</feature>
<dbReference type="InterPro" id="IPR012495">
    <property type="entry name" value="TadE-like_dom"/>
</dbReference>
<name>A0A1I2B065_9ACTN</name>
<keyword evidence="3" id="KW-1185">Reference proteome</keyword>
<dbReference type="STRING" id="35752.SAMN05421541_10241"/>